<sequence>MRATLFLLSLASLASPSVSLIIEPNTIYTLDLPAHYNSSINIKLEIQDNNMWMTHNENGHYYLSIIVDMVDNQFKWHVPSSLTTYWKNSTRLKISDMKEPASTEYINVKFEGFDISTISDSFNLKSQYIYWETNSLNNYTLKLVNKTIVYLDNFKRSYLWTVPNTLEAADYYISINGKYLSNTFNINRIYNATPILNNYSLYTIIHTNTNNRCKHFYITILLIIVLCLIVIYTLYTKNNKIEPSNYDSNLRLKDVDYGDSQSSKSF</sequence>
<reference evidence="2" key="1">
    <citation type="journal article" date="2020" name="Nature">
        <title>Giant virus diversity and host interactions through global metagenomics.</title>
        <authorList>
            <person name="Schulz F."/>
            <person name="Roux S."/>
            <person name="Paez-Espino D."/>
            <person name="Jungbluth S."/>
            <person name="Walsh D.A."/>
            <person name="Denef V.J."/>
            <person name="McMahon K.D."/>
            <person name="Konstantinidis K.T."/>
            <person name="Eloe-Fadrosh E.A."/>
            <person name="Kyrpides N.C."/>
            <person name="Woyke T."/>
        </authorList>
    </citation>
    <scope>NUCLEOTIDE SEQUENCE</scope>
    <source>
        <strain evidence="2">GVMAG-M-3300001351-8</strain>
    </source>
</reference>
<evidence type="ECO:0000256" key="1">
    <source>
        <dbReference type="SAM" id="Phobius"/>
    </source>
</evidence>
<dbReference type="EMBL" id="MN738868">
    <property type="protein sequence ID" value="QHT29063.1"/>
    <property type="molecule type" value="Genomic_DNA"/>
</dbReference>
<keyword evidence="1" id="KW-0472">Membrane</keyword>
<protein>
    <submittedName>
        <fullName evidence="2">Uncharacterized protein</fullName>
    </submittedName>
</protein>
<accession>A0A6C0EKW0</accession>
<organism evidence="2">
    <name type="scientific">viral metagenome</name>
    <dbReference type="NCBI Taxonomy" id="1070528"/>
    <lineage>
        <taxon>unclassified sequences</taxon>
        <taxon>metagenomes</taxon>
        <taxon>organismal metagenomes</taxon>
    </lineage>
</organism>
<dbReference type="AlphaFoldDB" id="A0A6C0EKW0"/>
<keyword evidence="1" id="KW-0812">Transmembrane</keyword>
<keyword evidence="1" id="KW-1133">Transmembrane helix</keyword>
<feature type="transmembrane region" description="Helical" evidence="1">
    <location>
        <begin position="216"/>
        <end position="235"/>
    </location>
</feature>
<proteinExistence type="predicted"/>
<evidence type="ECO:0000313" key="2">
    <source>
        <dbReference type="EMBL" id="QHT29063.1"/>
    </source>
</evidence>
<name>A0A6C0EKW0_9ZZZZ</name>